<dbReference type="AlphaFoldDB" id="G7IQS7"/>
<keyword evidence="3" id="KW-1185">Reference proteome</keyword>
<reference evidence="1 3" key="2">
    <citation type="journal article" date="2014" name="BMC Genomics">
        <title>An improved genome release (version Mt4.0) for the model legume Medicago truncatula.</title>
        <authorList>
            <person name="Tang H."/>
            <person name="Krishnakumar V."/>
            <person name="Bidwell S."/>
            <person name="Rosen B."/>
            <person name="Chan A."/>
            <person name="Zhou S."/>
            <person name="Gentzbittel L."/>
            <person name="Childs K.L."/>
            <person name="Yandell M."/>
            <person name="Gundlach H."/>
            <person name="Mayer K.F."/>
            <person name="Schwartz D.C."/>
            <person name="Town C.D."/>
        </authorList>
    </citation>
    <scope>GENOME REANNOTATION</scope>
    <source>
        <strain evidence="2 3">cv. Jemalong A17</strain>
    </source>
</reference>
<dbReference type="Proteomes" id="UP000002051">
    <property type="component" value="Chromosome 2"/>
</dbReference>
<dbReference type="EnsemblPlants" id="AES66286">
    <property type="protein sequence ID" value="AES66286"/>
    <property type="gene ID" value="MTR_2g065440"/>
</dbReference>
<dbReference type="PaxDb" id="3880-AES66286"/>
<protein>
    <submittedName>
        <fullName evidence="1 2">Uncharacterized protein</fullName>
    </submittedName>
</protein>
<name>G7IQS7_MEDTR</name>
<organism evidence="1 3">
    <name type="scientific">Medicago truncatula</name>
    <name type="common">Barrel medic</name>
    <name type="synonym">Medicago tribuloides</name>
    <dbReference type="NCBI Taxonomy" id="3880"/>
    <lineage>
        <taxon>Eukaryota</taxon>
        <taxon>Viridiplantae</taxon>
        <taxon>Streptophyta</taxon>
        <taxon>Embryophyta</taxon>
        <taxon>Tracheophyta</taxon>
        <taxon>Spermatophyta</taxon>
        <taxon>Magnoliopsida</taxon>
        <taxon>eudicotyledons</taxon>
        <taxon>Gunneridae</taxon>
        <taxon>Pentapetalae</taxon>
        <taxon>rosids</taxon>
        <taxon>fabids</taxon>
        <taxon>Fabales</taxon>
        <taxon>Fabaceae</taxon>
        <taxon>Papilionoideae</taxon>
        <taxon>50 kb inversion clade</taxon>
        <taxon>NPAAA clade</taxon>
        <taxon>Hologalegina</taxon>
        <taxon>IRL clade</taxon>
        <taxon>Trifolieae</taxon>
        <taxon>Medicago</taxon>
    </lineage>
</organism>
<accession>G7IQS7</accession>
<sequence>MAPASLSQFDEHYRYIASKFHRNGPPFNIRICESIKSNLVAKYSIHIKRVPSPIPGGSVPLGLRYKWQPIKGTFNAQVRKESITRHITNTSQLSLSDLKDKKLNNFQESR</sequence>
<evidence type="ECO:0000313" key="2">
    <source>
        <dbReference type="EnsemblPlants" id="AES66286"/>
    </source>
</evidence>
<reference evidence="1 3" key="1">
    <citation type="journal article" date="2011" name="Nature">
        <title>The Medicago genome provides insight into the evolution of rhizobial symbioses.</title>
        <authorList>
            <person name="Young N.D."/>
            <person name="Debelle F."/>
            <person name="Oldroyd G.E."/>
            <person name="Geurts R."/>
            <person name="Cannon S.B."/>
            <person name="Udvardi M.K."/>
            <person name="Benedito V.A."/>
            <person name="Mayer K.F."/>
            <person name="Gouzy J."/>
            <person name="Schoof H."/>
            <person name="Van de Peer Y."/>
            <person name="Proost S."/>
            <person name="Cook D.R."/>
            <person name="Meyers B.C."/>
            <person name="Spannagl M."/>
            <person name="Cheung F."/>
            <person name="De Mita S."/>
            <person name="Krishnakumar V."/>
            <person name="Gundlach H."/>
            <person name="Zhou S."/>
            <person name="Mudge J."/>
            <person name="Bharti A.K."/>
            <person name="Murray J.D."/>
            <person name="Naoumkina M.A."/>
            <person name="Rosen B."/>
            <person name="Silverstein K.A."/>
            <person name="Tang H."/>
            <person name="Rombauts S."/>
            <person name="Zhao P.X."/>
            <person name="Zhou P."/>
            <person name="Barbe V."/>
            <person name="Bardou P."/>
            <person name="Bechner M."/>
            <person name="Bellec A."/>
            <person name="Berger A."/>
            <person name="Berges H."/>
            <person name="Bidwell S."/>
            <person name="Bisseling T."/>
            <person name="Choisne N."/>
            <person name="Couloux A."/>
            <person name="Denny R."/>
            <person name="Deshpande S."/>
            <person name="Dai X."/>
            <person name="Doyle J.J."/>
            <person name="Dudez A.M."/>
            <person name="Farmer A.D."/>
            <person name="Fouteau S."/>
            <person name="Franken C."/>
            <person name="Gibelin C."/>
            <person name="Gish J."/>
            <person name="Goldstein S."/>
            <person name="Gonzalez A.J."/>
            <person name="Green P.J."/>
            <person name="Hallab A."/>
            <person name="Hartog M."/>
            <person name="Hua A."/>
            <person name="Humphray S.J."/>
            <person name="Jeong D.H."/>
            <person name="Jing Y."/>
            <person name="Jocker A."/>
            <person name="Kenton S.M."/>
            <person name="Kim D.J."/>
            <person name="Klee K."/>
            <person name="Lai H."/>
            <person name="Lang C."/>
            <person name="Lin S."/>
            <person name="Macmil S.L."/>
            <person name="Magdelenat G."/>
            <person name="Matthews L."/>
            <person name="McCorrison J."/>
            <person name="Monaghan E.L."/>
            <person name="Mun J.H."/>
            <person name="Najar F.Z."/>
            <person name="Nicholson C."/>
            <person name="Noirot C."/>
            <person name="O'Bleness M."/>
            <person name="Paule C.R."/>
            <person name="Poulain J."/>
            <person name="Prion F."/>
            <person name="Qin B."/>
            <person name="Qu C."/>
            <person name="Retzel E.F."/>
            <person name="Riddle C."/>
            <person name="Sallet E."/>
            <person name="Samain S."/>
            <person name="Samson N."/>
            <person name="Sanders I."/>
            <person name="Saurat O."/>
            <person name="Scarpelli C."/>
            <person name="Schiex T."/>
            <person name="Segurens B."/>
            <person name="Severin A.J."/>
            <person name="Sherrier D.J."/>
            <person name="Shi R."/>
            <person name="Sims S."/>
            <person name="Singer S.R."/>
            <person name="Sinharoy S."/>
            <person name="Sterck L."/>
            <person name="Viollet A."/>
            <person name="Wang B.B."/>
            <person name="Wang K."/>
            <person name="Wang M."/>
            <person name="Wang X."/>
            <person name="Warfsmann J."/>
            <person name="Weissenbach J."/>
            <person name="White D.D."/>
            <person name="White J.D."/>
            <person name="Wiley G.B."/>
            <person name="Wincker P."/>
            <person name="Xing Y."/>
            <person name="Yang L."/>
            <person name="Yao Z."/>
            <person name="Ying F."/>
            <person name="Zhai J."/>
            <person name="Zhou L."/>
            <person name="Zuber A."/>
            <person name="Denarie J."/>
            <person name="Dixon R.A."/>
            <person name="May G.D."/>
            <person name="Schwartz D.C."/>
            <person name="Rogers J."/>
            <person name="Quetier F."/>
            <person name="Town C.D."/>
            <person name="Roe B.A."/>
        </authorList>
    </citation>
    <scope>NUCLEOTIDE SEQUENCE [LARGE SCALE GENOMIC DNA]</scope>
    <source>
        <strain evidence="1">A17</strain>
        <strain evidence="2 3">cv. Jemalong A17</strain>
    </source>
</reference>
<dbReference type="HOGENOM" id="CLU_2174717_0_0_1"/>
<dbReference type="EMBL" id="CM001218">
    <property type="protein sequence ID" value="AES66286.1"/>
    <property type="molecule type" value="Genomic_DNA"/>
</dbReference>
<evidence type="ECO:0000313" key="3">
    <source>
        <dbReference type="Proteomes" id="UP000002051"/>
    </source>
</evidence>
<evidence type="ECO:0000313" key="1">
    <source>
        <dbReference type="EMBL" id="AES66286.1"/>
    </source>
</evidence>
<proteinExistence type="predicted"/>
<gene>
    <name evidence="1" type="ordered locus">MTR_2g065440</name>
</gene>
<reference evidence="2" key="3">
    <citation type="submission" date="2015-04" db="UniProtKB">
        <authorList>
            <consortium name="EnsemblPlants"/>
        </authorList>
    </citation>
    <scope>IDENTIFICATION</scope>
    <source>
        <strain evidence="2">cv. Jemalong A17</strain>
    </source>
</reference>